<comment type="caution">
    <text evidence="1">The sequence shown here is derived from an EMBL/GenBank/DDBJ whole genome shotgun (WGS) entry which is preliminary data.</text>
</comment>
<sequence length="46" mass="5419">MQSTLKCPVIPQQRWPLQHFGSCSLRMTSLPLDAFRHIRDLVIREI</sequence>
<evidence type="ECO:0000313" key="2">
    <source>
        <dbReference type="Proteomes" id="UP001162483"/>
    </source>
</evidence>
<name>A0ABN9B648_9NEOB</name>
<reference evidence="1" key="1">
    <citation type="submission" date="2023-05" db="EMBL/GenBank/DDBJ databases">
        <authorList>
            <person name="Stuckert A."/>
        </authorList>
    </citation>
    <scope>NUCLEOTIDE SEQUENCE</scope>
</reference>
<dbReference type="Proteomes" id="UP001162483">
    <property type="component" value="Unassembled WGS sequence"/>
</dbReference>
<accession>A0ABN9B648</accession>
<protein>
    <submittedName>
        <fullName evidence="1">Uncharacterized protein</fullName>
    </submittedName>
</protein>
<gene>
    <name evidence="1" type="ORF">SPARVUS_LOCUS2217054</name>
</gene>
<feature type="non-terminal residue" evidence="1">
    <location>
        <position position="46"/>
    </location>
</feature>
<evidence type="ECO:0000313" key="1">
    <source>
        <dbReference type="EMBL" id="CAI9543040.1"/>
    </source>
</evidence>
<keyword evidence="2" id="KW-1185">Reference proteome</keyword>
<organism evidence="1 2">
    <name type="scientific">Staurois parvus</name>
    <dbReference type="NCBI Taxonomy" id="386267"/>
    <lineage>
        <taxon>Eukaryota</taxon>
        <taxon>Metazoa</taxon>
        <taxon>Chordata</taxon>
        <taxon>Craniata</taxon>
        <taxon>Vertebrata</taxon>
        <taxon>Euteleostomi</taxon>
        <taxon>Amphibia</taxon>
        <taxon>Batrachia</taxon>
        <taxon>Anura</taxon>
        <taxon>Neobatrachia</taxon>
        <taxon>Ranoidea</taxon>
        <taxon>Ranidae</taxon>
        <taxon>Staurois</taxon>
    </lineage>
</organism>
<dbReference type="EMBL" id="CATNWA010002499">
    <property type="protein sequence ID" value="CAI9543040.1"/>
    <property type="molecule type" value="Genomic_DNA"/>
</dbReference>
<proteinExistence type="predicted"/>